<reference evidence="1 2" key="1">
    <citation type="journal article" date="2016" name="Environ. Microbiol.">
        <title>Genomic resolution of a cold subsurface aquifer community provides metabolic insights for novel microbes adapted to high CO concentrations.</title>
        <authorList>
            <person name="Probst A.J."/>
            <person name="Castelle C.J."/>
            <person name="Singh A."/>
            <person name="Brown C.T."/>
            <person name="Anantharaman K."/>
            <person name="Sharon I."/>
            <person name="Hug L.A."/>
            <person name="Burstein D."/>
            <person name="Emerson J.B."/>
            <person name="Thomas B.C."/>
            <person name="Banfield J.F."/>
        </authorList>
    </citation>
    <scope>NUCLEOTIDE SEQUENCE [LARGE SCALE GENOMIC DNA]</scope>
    <source>
        <strain evidence="1">CG2_30_40_21</strain>
    </source>
</reference>
<organism evidence="1 2">
    <name type="scientific">Candidatus Desantisbacteria bacterium CG2_30_40_21</name>
    <dbReference type="NCBI Taxonomy" id="1817895"/>
    <lineage>
        <taxon>Bacteria</taxon>
        <taxon>Candidatus Desantisiibacteriota</taxon>
    </lineage>
</organism>
<evidence type="ECO:0000313" key="1">
    <source>
        <dbReference type="EMBL" id="OIP39532.1"/>
    </source>
</evidence>
<dbReference type="EMBL" id="MNYI01000146">
    <property type="protein sequence ID" value="OIP39532.1"/>
    <property type="molecule type" value="Genomic_DNA"/>
</dbReference>
<comment type="caution">
    <text evidence="1">The sequence shown here is derived from an EMBL/GenBank/DDBJ whole genome shotgun (WGS) entry which is preliminary data.</text>
</comment>
<dbReference type="Proteomes" id="UP000183085">
    <property type="component" value="Unassembled WGS sequence"/>
</dbReference>
<proteinExistence type="predicted"/>
<dbReference type="AlphaFoldDB" id="A0A1J5DTZ7"/>
<name>A0A1J5DTZ7_9BACT</name>
<evidence type="ECO:0000313" key="2">
    <source>
        <dbReference type="Proteomes" id="UP000183085"/>
    </source>
</evidence>
<gene>
    <name evidence="1" type="ORF">AUJ95_05485</name>
</gene>
<sequence>MIVIGIAIGATVLTVGALSIPTNIDNAIQTIKTIYLSTDGVSTTGDNVVVKIDNVSGAALTVRGNMDV</sequence>
<accession>A0A1J5DTZ7</accession>
<protein>
    <submittedName>
        <fullName evidence="1">Uncharacterized protein</fullName>
    </submittedName>
</protein>